<gene>
    <name evidence="1" type="ORF">ACFPPD_02140</name>
</gene>
<evidence type="ECO:0000313" key="1">
    <source>
        <dbReference type="EMBL" id="MFC5467500.1"/>
    </source>
</evidence>
<accession>A0ABW0LQF4</accession>
<dbReference type="RefSeq" id="WP_209742649.1">
    <property type="nucleotide sequence ID" value="NZ_JBHSMH010000005.1"/>
</dbReference>
<protein>
    <submittedName>
        <fullName evidence="1">Uncharacterized protein</fullName>
    </submittedName>
</protein>
<dbReference type="Proteomes" id="UP001596105">
    <property type="component" value="Unassembled WGS sequence"/>
</dbReference>
<reference evidence="2" key="1">
    <citation type="journal article" date="2019" name="Int. J. Syst. Evol. Microbiol.">
        <title>The Global Catalogue of Microorganisms (GCM) 10K type strain sequencing project: providing services to taxonomists for standard genome sequencing and annotation.</title>
        <authorList>
            <consortium name="The Broad Institute Genomics Platform"/>
            <consortium name="The Broad Institute Genome Sequencing Center for Infectious Disease"/>
            <person name="Wu L."/>
            <person name="Ma J."/>
        </authorList>
    </citation>
    <scope>NUCLEOTIDE SEQUENCE [LARGE SCALE GENOMIC DNA]</scope>
    <source>
        <strain evidence="2">CCUG 57113</strain>
    </source>
</reference>
<dbReference type="Pfam" id="PF18742">
    <property type="entry name" value="DpnII-MboI"/>
    <property type="match status" value="1"/>
</dbReference>
<keyword evidence="2" id="KW-1185">Reference proteome</keyword>
<organism evidence="1 2">
    <name type="scientific">Cohnella suwonensis</name>
    <dbReference type="NCBI Taxonomy" id="696072"/>
    <lineage>
        <taxon>Bacteria</taxon>
        <taxon>Bacillati</taxon>
        <taxon>Bacillota</taxon>
        <taxon>Bacilli</taxon>
        <taxon>Bacillales</taxon>
        <taxon>Paenibacillaceae</taxon>
        <taxon>Cohnella</taxon>
    </lineage>
</organism>
<proteinExistence type="predicted"/>
<evidence type="ECO:0000313" key="2">
    <source>
        <dbReference type="Proteomes" id="UP001596105"/>
    </source>
</evidence>
<sequence>MPYGRAHKHASSSPPNMGFLYSTNAHKYGASSWRGGADATAPYAFVEMDNIGNFIKTKLRSLITDVPLKEKDIQNAVEFLFIGRNFTKGIDYDRESGKFNFSGREYIPDFILPKLRTCIEVKLLKEPSKRSKVIEEINADITAYSKEYDTILFVVYDVGIIRDEVEFCRDIENITGVRLIIVKH</sequence>
<dbReference type="EMBL" id="JBHSMH010000005">
    <property type="protein sequence ID" value="MFC5467500.1"/>
    <property type="molecule type" value="Genomic_DNA"/>
</dbReference>
<dbReference type="Gene3D" id="3.40.91.30">
    <property type="match status" value="1"/>
</dbReference>
<comment type="caution">
    <text evidence="1">The sequence shown here is derived from an EMBL/GenBank/DDBJ whole genome shotgun (WGS) entry which is preliminary data.</text>
</comment>
<name>A0ABW0LQF4_9BACL</name>